<evidence type="ECO:0000313" key="4">
    <source>
        <dbReference type="Proteomes" id="UP000765845"/>
    </source>
</evidence>
<evidence type="ECO:0000256" key="1">
    <source>
        <dbReference type="SAM" id="MobiDB-lite"/>
    </source>
</evidence>
<keyword evidence="2" id="KW-0732">Signal</keyword>
<name>A0ABX1GGZ0_9GAMM</name>
<evidence type="ECO:0000313" key="3">
    <source>
        <dbReference type="EMBL" id="NKI18411.1"/>
    </source>
</evidence>
<feature type="compositionally biased region" description="Polar residues" evidence="1">
    <location>
        <begin position="467"/>
        <end position="483"/>
    </location>
</feature>
<keyword evidence="4" id="KW-1185">Reference proteome</keyword>
<reference evidence="3 4" key="1">
    <citation type="submission" date="2020-04" db="EMBL/GenBank/DDBJ databases">
        <authorList>
            <person name="Yoon J."/>
        </authorList>
    </citation>
    <scope>NUCLEOTIDE SEQUENCE [LARGE SCALE GENOMIC DNA]</scope>
    <source>
        <strain evidence="3 4">KMU-166</strain>
    </source>
</reference>
<organism evidence="3 4">
    <name type="scientific">Spongiibacter thalassae</name>
    <dbReference type="NCBI Taxonomy" id="2721624"/>
    <lineage>
        <taxon>Bacteria</taxon>
        <taxon>Pseudomonadati</taxon>
        <taxon>Pseudomonadota</taxon>
        <taxon>Gammaproteobacteria</taxon>
        <taxon>Cellvibrionales</taxon>
        <taxon>Spongiibacteraceae</taxon>
        <taxon>Spongiibacter</taxon>
    </lineage>
</organism>
<evidence type="ECO:0000256" key="2">
    <source>
        <dbReference type="SAM" id="SignalP"/>
    </source>
</evidence>
<proteinExistence type="predicted"/>
<feature type="signal peptide" evidence="2">
    <location>
        <begin position="1"/>
        <end position="23"/>
    </location>
</feature>
<protein>
    <submittedName>
        <fullName evidence="3">Uncharacterized protein</fullName>
    </submittedName>
</protein>
<feature type="chain" id="PRO_5046561110" evidence="2">
    <location>
        <begin position="24"/>
        <end position="783"/>
    </location>
</feature>
<dbReference type="EMBL" id="JAAWWK010000005">
    <property type="protein sequence ID" value="NKI18411.1"/>
    <property type="molecule type" value="Genomic_DNA"/>
</dbReference>
<dbReference type="RefSeq" id="WP_168450951.1">
    <property type="nucleotide sequence ID" value="NZ_JAAWWK010000005.1"/>
</dbReference>
<accession>A0ABX1GGZ0</accession>
<comment type="caution">
    <text evidence="3">The sequence shown here is derived from an EMBL/GenBank/DDBJ whole genome shotgun (WGS) entry which is preliminary data.</text>
</comment>
<dbReference type="Proteomes" id="UP000765845">
    <property type="component" value="Unassembled WGS sequence"/>
</dbReference>
<feature type="region of interest" description="Disordered" evidence="1">
    <location>
        <begin position="467"/>
        <end position="487"/>
    </location>
</feature>
<sequence length="783" mass="81122">MAQTSFGKHRLLSALSLSSILVACGGGGGSDGPALPVGPQPVDVEISGQALAGSALSGVVNVYRVTEDGERGEAYTDEVTTSENKDYSISFSGLEGDAVLVELTSDGSEVLCGLPVCERDGDGNAAVSYGESHRPTISLSGMVVIRQSPTPSSSSAITRAEGGGLKLTANLNAITKMAALLALQDVKSNDTNVLKDVVIASNAKVANRFGIGDLNLVDAPQVDLTNPTALGNANKNALENSLKISGLLGAAVTQGKGNAIDTALDGLSSDYLAQGLADREEVNSGAVTVEESLEEALLLIDKLSGAPAKDEVKTVLTTAEADAQTNGSTASTQGNVPANIGEQGLVATKAMVSQIRDLIAASDMFTPTTSQAAFRDEVEATELLLAADLDVTSAALEAAGTAIGNAIEAYENSSTPLTSYSENGITVAITTSGNTVSYSVDQDVVIETVTVAVTATAVDAGNMVENMTSTSNADGSTTETYTGSGDGEVALSGSAETDKVTMTLKSGSKLVAKFSYNDESTYKQTSDAGTTSETDEWSDRFTLDSASLVIDVAITEKAANPVAFTGSMNMSLTGLNSTTAGNYENSYGPTEPYSDSETYTETTSYNEFTASLSGELSAPSGSFTGSMSFTAGAYSVTCDVESSYGPRDFGFSTYEESETCVDTDTNSDFAEVSFSVILNLDVAGVSDDMRMAFSADRNGLEDGELELDFTYEDGRALTFDYNSRTANRTVNVTNHNGVVMRVIAQETVSGDIKSAGTKYAELDEDAGILTVTYTDGTFESFAL</sequence>
<gene>
    <name evidence="3" type="ORF">HCU74_13420</name>
</gene>